<evidence type="ECO:0000256" key="2">
    <source>
        <dbReference type="ARBA" id="ARBA00022448"/>
    </source>
</evidence>
<feature type="transmembrane region" description="Helical" evidence="8">
    <location>
        <begin position="187"/>
        <end position="206"/>
    </location>
</feature>
<evidence type="ECO:0000256" key="4">
    <source>
        <dbReference type="ARBA" id="ARBA00022989"/>
    </source>
</evidence>
<evidence type="ECO:0000313" key="9">
    <source>
        <dbReference type="EMBL" id="MDK9579994.1"/>
    </source>
</evidence>
<evidence type="ECO:0000256" key="3">
    <source>
        <dbReference type="ARBA" id="ARBA00022692"/>
    </source>
</evidence>
<proteinExistence type="predicted"/>
<reference evidence="9 10" key="1">
    <citation type="submission" date="2023-06" db="EMBL/GenBank/DDBJ databases">
        <title>Antibody response to the Sneathia vaginalis cytopathogenic toxin A during pregnancy.</title>
        <authorList>
            <person name="Mccoy Z.T."/>
            <person name="Serrano M.G."/>
            <person name="Spaine K."/>
            <person name="Edwards D.J."/>
            <person name="Buck G.A."/>
            <person name="Jefferson K."/>
        </authorList>
    </citation>
    <scope>NUCLEOTIDE SEQUENCE [LARGE SCALE GENOMIC DNA]</scope>
    <source>
        <strain evidence="9 10">CCUG 42621</strain>
    </source>
</reference>
<evidence type="ECO:0000256" key="7">
    <source>
        <dbReference type="ARBA" id="ARBA00023214"/>
    </source>
</evidence>
<comment type="caution">
    <text evidence="9">The sequence shown here is derived from an EMBL/GenBank/DDBJ whole genome shotgun (WGS) entry which is preliminary data.</text>
</comment>
<keyword evidence="10" id="KW-1185">Reference proteome</keyword>
<dbReference type="SUPFAM" id="SSF81340">
    <property type="entry name" value="Clc chloride channel"/>
    <property type="match status" value="1"/>
</dbReference>
<keyword evidence="2" id="KW-0813">Transport</keyword>
<feature type="transmembrane region" description="Helical" evidence="8">
    <location>
        <begin position="153"/>
        <end position="175"/>
    </location>
</feature>
<protein>
    <submittedName>
        <fullName evidence="9">ClC family H(+)/Cl(-) exchange transporter</fullName>
    </submittedName>
</protein>
<keyword evidence="4 8" id="KW-1133">Transmembrane helix</keyword>
<keyword evidence="7" id="KW-0868">Chloride</keyword>
<keyword evidence="3 8" id="KW-0812">Transmembrane</keyword>
<dbReference type="Pfam" id="PF00654">
    <property type="entry name" value="Voltage_CLC"/>
    <property type="match status" value="1"/>
</dbReference>
<dbReference type="Proteomes" id="UP001225134">
    <property type="component" value="Unassembled WGS sequence"/>
</dbReference>
<evidence type="ECO:0000256" key="8">
    <source>
        <dbReference type="SAM" id="Phobius"/>
    </source>
</evidence>
<dbReference type="PANTHER" id="PTHR45711">
    <property type="entry name" value="CHLORIDE CHANNEL PROTEIN"/>
    <property type="match status" value="1"/>
</dbReference>
<dbReference type="Gene3D" id="1.10.3080.10">
    <property type="entry name" value="Clc chloride channel"/>
    <property type="match status" value="1"/>
</dbReference>
<feature type="transmembrane region" description="Helical" evidence="8">
    <location>
        <begin position="318"/>
        <end position="335"/>
    </location>
</feature>
<feature type="transmembrane region" description="Helical" evidence="8">
    <location>
        <begin position="255"/>
        <end position="277"/>
    </location>
</feature>
<dbReference type="InterPro" id="IPR001807">
    <property type="entry name" value="ClC"/>
</dbReference>
<evidence type="ECO:0000313" key="10">
    <source>
        <dbReference type="Proteomes" id="UP001225134"/>
    </source>
</evidence>
<feature type="transmembrane region" description="Helical" evidence="8">
    <location>
        <begin position="283"/>
        <end position="311"/>
    </location>
</feature>
<dbReference type="InterPro" id="IPR014743">
    <property type="entry name" value="Cl-channel_core"/>
</dbReference>
<dbReference type="PRINTS" id="PR00762">
    <property type="entry name" value="CLCHANNEL"/>
</dbReference>
<evidence type="ECO:0000256" key="1">
    <source>
        <dbReference type="ARBA" id="ARBA00004141"/>
    </source>
</evidence>
<evidence type="ECO:0000256" key="5">
    <source>
        <dbReference type="ARBA" id="ARBA00023065"/>
    </source>
</evidence>
<name>A0ABT7HHK0_9FUSO</name>
<dbReference type="CDD" id="cd01031">
    <property type="entry name" value="EriC"/>
    <property type="match status" value="1"/>
</dbReference>
<dbReference type="PANTHER" id="PTHR45711:SF6">
    <property type="entry name" value="CHLORIDE CHANNEL PROTEIN"/>
    <property type="match status" value="1"/>
</dbReference>
<evidence type="ECO:0000256" key="6">
    <source>
        <dbReference type="ARBA" id="ARBA00023136"/>
    </source>
</evidence>
<feature type="transmembrane region" description="Helical" evidence="8">
    <location>
        <begin position="79"/>
        <end position="103"/>
    </location>
</feature>
<comment type="subcellular location">
    <subcellularLocation>
        <location evidence="1">Membrane</location>
        <topology evidence="1">Multi-pass membrane protein</topology>
    </subcellularLocation>
</comment>
<gene>
    <name evidence="9" type="ORF">QQA45_00415</name>
</gene>
<feature type="transmembrane region" description="Helical" evidence="8">
    <location>
        <begin position="226"/>
        <end position="248"/>
    </location>
</feature>
<accession>A0ABT7HHK0</accession>
<dbReference type="EMBL" id="JASSPP010000001">
    <property type="protein sequence ID" value="MDK9579994.1"/>
    <property type="molecule type" value="Genomic_DNA"/>
</dbReference>
<sequence length="367" mass="39805">MNNFDSMIKGSGIPSIYGLIDEKIKFNWKKTLPCKFIASVITVGSGLTLGREGPSVQIGGLVGQAVHSLTKGQKEDKKYFIGSSAGAGLAVAFNAPITGMLFAIEEIYKKTNRKVFLSSAITVFSAILCSDLILGNKPTLHNIPKIAPLGLNIYIYLIILGLLSGLSGALFNTLIISSKTLYKKIKVHSYIKFLLPFVISAVILLIDSRLFGAGEHFFYLALNENASIATLAFFYISKFFLLFIVFGADVPGGSLVPLLVLGSLLGNLYASILYHFGFIDANLIFVFSMMGMCGHFSAIVRSPITAIILVLEMTGGSFDYLLAIAIVSLIAYVLAEGLGIKSFYEDLYDRMLEGLNKGKQEADIKNN</sequence>
<keyword evidence="5" id="KW-0406">Ion transport</keyword>
<keyword evidence="6 8" id="KW-0472">Membrane</keyword>
<feature type="transmembrane region" description="Helical" evidence="8">
    <location>
        <begin position="115"/>
        <end position="133"/>
    </location>
</feature>
<organism evidence="9 10">
    <name type="scientific">Sneathia sanguinegens</name>
    <dbReference type="NCBI Taxonomy" id="40543"/>
    <lineage>
        <taxon>Bacteria</taxon>
        <taxon>Fusobacteriati</taxon>
        <taxon>Fusobacteriota</taxon>
        <taxon>Fusobacteriia</taxon>
        <taxon>Fusobacteriales</taxon>
        <taxon>Leptotrichiaceae</taxon>
        <taxon>Sneathia</taxon>
    </lineage>
</organism>